<dbReference type="Proteomes" id="UP000826195">
    <property type="component" value="Unassembled WGS sequence"/>
</dbReference>
<keyword evidence="3" id="KW-1185">Reference proteome</keyword>
<protein>
    <submittedName>
        <fullName evidence="2">Uncharacterized protein</fullName>
    </submittedName>
</protein>
<organism evidence="2 3">
    <name type="scientific">Cotesia glomerata</name>
    <name type="common">Lepidopteran parasitic wasp</name>
    <name type="synonym">Apanteles glomeratus</name>
    <dbReference type="NCBI Taxonomy" id="32391"/>
    <lineage>
        <taxon>Eukaryota</taxon>
        <taxon>Metazoa</taxon>
        <taxon>Ecdysozoa</taxon>
        <taxon>Arthropoda</taxon>
        <taxon>Hexapoda</taxon>
        <taxon>Insecta</taxon>
        <taxon>Pterygota</taxon>
        <taxon>Neoptera</taxon>
        <taxon>Endopterygota</taxon>
        <taxon>Hymenoptera</taxon>
        <taxon>Apocrita</taxon>
        <taxon>Ichneumonoidea</taxon>
        <taxon>Braconidae</taxon>
        <taxon>Microgastrinae</taxon>
        <taxon>Cotesia</taxon>
    </lineage>
</organism>
<feature type="region of interest" description="Disordered" evidence="1">
    <location>
        <begin position="31"/>
        <end position="57"/>
    </location>
</feature>
<comment type="caution">
    <text evidence="2">The sequence shown here is derived from an EMBL/GenBank/DDBJ whole genome shotgun (WGS) entry which is preliminary data.</text>
</comment>
<feature type="compositionally biased region" description="Polar residues" evidence="1">
    <location>
        <begin position="31"/>
        <end position="43"/>
    </location>
</feature>
<gene>
    <name evidence="2" type="ORF">KQX54_011232</name>
</gene>
<proteinExistence type="predicted"/>
<name>A0AAV7IYR4_COTGL</name>
<evidence type="ECO:0000313" key="2">
    <source>
        <dbReference type="EMBL" id="KAH0561019.1"/>
    </source>
</evidence>
<dbReference type="AlphaFoldDB" id="A0AAV7IYR4"/>
<evidence type="ECO:0000313" key="3">
    <source>
        <dbReference type="Proteomes" id="UP000826195"/>
    </source>
</evidence>
<reference evidence="2 3" key="1">
    <citation type="journal article" date="2021" name="J. Hered.">
        <title>A chromosome-level genome assembly of the parasitoid wasp, Cotesia glomerata (Hymenoptera: Braconidae).</title>
        <authorList>
            <person name="Pinto B.J."/>
            <person name="Weis J.J."/>
            <person name="Gamble T."/>
            <person name="Ode P.J."/>
            <person name="Paul R."/>
            <person name="Zaspel J.M."/>
        </authorList>
    </citation>
    <scope>NUCLEOTIDE SEQUENCE [LARGE SCALE GENOMIC DNA]</scope>
    <source>
        <strain evidence="2">CgM1</strain>
    </source>
</reference>
<accession>A0AAV7IYR4</accession>
<sequence length="204" mass="22385">MIYFNCKEQGYLARACLTISNHQGAPHSFSQENLQATSLSEESTTLKKPEFPSLPPNLPGNKVMMNALITTSEKNAQAYNNKRPKSEGSSQTALPTKQVALPTAIEQVMTSCPIDFPCSFTQLVHCVNDAPRIHSIEEALQKHCLNAADTVKFRFTRITTRIEGGILEDSSSQSSTNYNSIISPMEAEGIISDLVSESMDSLEL</sequence>
<evidence type="ECO:0000256" key="1">
    <source>
        <dbReference type="SAM" id="MobiDB-lite"/>
    </source>
</evidence>
<dbReference type="EMBL" id="JAHXZJ010000374">
    <property type="protein sequence ID" value="KAH0561019.1"/>
    <property type="molecule type" value="Genomic_DNA"/>
</dbReference>